<protein>
    <submittedName>
        <fullName evidence="1">Uncharacterized protein</fullName>
    </submittedName>
</protein>
<reference evidence="1" key="1">
    <citation type="journal article" date="2014" name="Front. Microbiol.">
        <title>High frequency of phylogenetically diverse reductive dehalogenase-homologous genes in deep subseafloor sedimentary metagenomes.</title>
        <authorList>
            <person name="Kawai M."/>
            <person name="Futagami T."/>
            <person name="Toyoda A."/>
            <person name="Takaki Y."/>
            <person name="Nishi S."/>
            <person name="Hori S."/>
            <person name="Arai W."/>
            <person name="Tsubouchi T."/>
            <person name="Morono Y."/>
            <person name="Uchiyama I."/>
            <person name="Ito T."/>
            <person name="Fujiyama A."/>
            <person name="Inagaki F."/>
            <person name="Takami H."/>
        </authorList>
    </citation>
    <scope>NUCLEOTIDE SEQUENCE</scope>
    <source>
        <strain evidence="1">Expedition CK06-06</strain>
    </source>
</reference>
<comment type="caution">
    <text evidence="1">The sequence shown here is derived from an EMBL/GenBank/DDBJ whole genome shotgun (WGS) entry which is preliminary data.</text>
</comment>
<evidence type="ECO:0000313" key="1">
    <source>
        <dbReference type="EMBL" id="GAI10962.1"/>
    </source>
</evidence>
<dbReference type="EMBL" id="BARV01006302">
    <property type="protein sequence ID" value="GAI10962.1"/>
    <property type="molecule type" value="Genomic_DNA"/>
</dbReference>
<accession>X1KV62</accession>
<organism evidence="1">
    <name type="scientific">marine sediment metagenome</name>
    <dbReference type="NCBI Taxonomy" id="412755"/>
    <lineage>
        <taxon>unclassified sequences</taxon>
        <taxon>metagenomes</taxon>
        <taxon>ecological metagenomes</taxon>
    </lineage>
</organism>
<name>X1KV62_9ZZZZ</name>
<dbReference type="AlphaFoldDB" id="X1KV62"/>
<gene>
    <name evidence="1" type="ORF">S06H3_12905</name>
</gene>
<sequence>MKDKKTLWGRVHIDNYQHVILRNVDDVDLTRLLAFDYEGKFVNVEISVRNDQEIEQCDPPKV</sequence>
<proteinExistence type="predicted"/>